<accession>B0DAD7</accession>
<organism evidence="4">
    <name type="scientific">Laccaria bicolor (strain S238N-H82 / ATCC MYA-4686)</name>
    <name type="common">Bicoloured deceiver</name>
    <name type="synonym">Laccaria laccata var. bicolor</name>
    <dbReference type="NCBI Taxonomy" id="486041"/>
    <lineage>
        <taxon>Eukaryota</taxon>
        <taxon>Fungi</taxon>
        <taxon>Dikarya</taxon>
        <taxon>Basidiomycota</taxon>
        <taxon>Agaricomycotina</taxon>
        <taxon>Agaricomycetes</taxon>
        <taxon>Agaricomycetidae</taxon>
        <taxon>Agaricales</taxon>
        <taxon>Agaricineae</taxon>
        <taxon>Hydnangiaceae</taxon>
        <taxon>Laccaria</taxon>
    </lineage>
</organism>
<feature type="transmembrane region" description="Helical" evidence="1">
    <location>
        <begin position="47"/>
        <end position="67"/>
    </location>
</feature>
<dbReference type="GeneID" id="6076360"/>
<proteinExistence type="predicted"/>
<evidence type="ECO:0000259" key="2">
    <source>
        <dbReference type="Pfam" id="PF20152"/>
    </source>
</evidence>
<dbReference type="Proteomes" id="UP000001194">
    <property type="component" value="Unassembled WGS sequence"/>
</dbReference>
<feature type="domain" description="DUF6534" evidence="2">
    <location>
        <begin position="200"/>
        <end position="285"/>
    </location>
</feature>
<reference evidence="3 4" key="1">
    <citation type="journal article" date="2008" name="Nature">
        <title>The genome of Laccaria bicolor provides insights into mycorrhizal symbiosis.</title>
        <authorList>
            <person name="Martin F."/>
            <person name="Aerts A."/>
            <person name="Ahren D."/>
            <person name="Brun A."/>
            <person name="Danchin E.G.J."/>
            <person name="Duchaussoy F."/>
            <person name="Gibon J."/>
            <person name="Kohler A."/>
            <person name="Lindquist E."/>
            <person name="Pereda V."/>
            <person name="Salamov A."/>
            <person name="Shapiro H.J."/>
            <person name="Wuyts J."/>
            <person name="Blaudez D."/>
            <person name="Buee M."/>
            <person name="Brokstein P."/>
            <person name="Canbaeck B."/>
            <person name="Cohen D."/>
            <person name="Courty P.E."/>
            <person name="Coutinho P.M."/>
            <person name="Delaruelle C."/>
            <person name="Detter J.C."/>
            <person name="Deveau A."/>
            <person name="DiFazio S."/>
            <person name="Duplessis S."/>
            <person name="Fraissinet-Tachet L."/>
            <person name="Lucic E."/>
            <person name="Frey-Klett P."/>
            <person name="Fourrey C."/>
            <person name="Feussner I."/>
            <person name="Gay G."/>
            <person name="Grimwood J."/>
            <person name="Hoegger P.J."/>
            <person name="Jain P."/>
            <person name="Kilaru S."/>
            <person name="Labbe J."/>
            <person name="Lin Y.C."/>
            <person name="Legue V."/>
            <person name="Le Tacon F."/>
            <person name="Marmeisse R."/>
            <person name="Melayah D."/>
            <person name="Montanini B."/>
            <person name="Muratet M."/>
            <person name="Nehls U."/>
            <person name="Niculita-Hirzel H."/>
            <person name="Oudot-Le Secq M.P."/>
            <person name="Peter M."/>
            <person name="Quesneville H."/>
            <person name="Rajashekar B."/>
            <person name="Reich M."/>
            <person name="Rouhier N."/>
            <person name="Schmutz J."/>
            <person name="Yin T."/>
            <person name="Chalot M."/>
            <person name="Henrissat B."/>
            <person name="Kuees U."/>
            <person name="Lucas S."/>
            <person name="Van de Peer Y."/>
            <person name="Podila G.K."/>
            <person name="Polle A."/>
            <person name="Pukkila P.J."/>
            <person name="Richardson P.M."/>
            <person name="Rouze P."/>
            <person name="Sanders I.R."/>
            <person name="Stajich J.E."/>
            <person name="Tunlid A."/>
            <person name="Tuskan G."/>
            <person name="Grigoriev I.V."/>
        </authorList>
    </citation>
    <scope>NUCLEOTIDE SEQUENCE [LARGE SCALE GENOMIC DNA]</scope>
    <source>
        <strain evidence="4">S238N-H82 / ATCC MYA-4686</strain>
    </source>
</reference>
<keyword evidence="4" id="KW-1185">Reference proteome</keyword>
<gene>
    <name evidence="3" type="ORF">LACBIDRAFT_297260</name>
</gene>
<sequence length="336" mass="37837">MLIGSFITMVIYGITTLQVALIWSVLTSRASLKSFIPARRFLDTLHVIFMCHAIHSYLVRVGLWVHIFPLKSSDHGFRKSRSPRQWDMVTICMSVNSKQARKSAISTPRFQTSIAINVGRAISDRCPSGMTRRRCSWHLLFKAFSHTEYTSALEWVKSIGYFTLILVSRVFHAETVAYLEFARLREVSISSVLPFGVLAILSDILIAMALCLLLDSNRSDFEDTNQLINRLIVFAINRCILTSAVAVIEMIIFLILPNSFYPFAIDFIIGKLYANSLLATLNSRVTLPRVGSPEQLDSTSFNVASVVHNHETESLALVGPPFFIQPLVTLSGYERR</sequence>
<dbReference type="InterPro" id="IPR045339">
    <property type="entry name" value="DUF6534"/>
</dbReference>
<evidence type="ECO:0000256" key="1">
    <source>
        <dbReference type="SAM" id="Phobius"/>
    </source>
</evidence>
<keyword evidence="1" id="KW-0812">Transmembrane</keyword>
<dbReference type="KEGG" id="lbc:LACBIDRAFT_297260"/>
<dbReference type="PANTHER" id="PTHR40465">
    <property type="entry name" value="CHROMOSOME 1, WHOLE GENOME SHOTGUN SEQUENCE"/>
    <property type="match status" value="1"/>
</dbReference>
<dbReference type="EMBL" id="DS547101">
    <property type="protein sequence ID" value="EDR08733.1"/>
    <property type="molecule type" value="Genomic_DNA"/>
</dbReference>
<dbReference type="AlphaFoldDB" id="B0DAD7"/>
<protein>
    <submittedName>
        <fullName evidence="3">Predicted protein</fullName>
    </submittedName>
</protein>
<dbReference type="HOGENOM" id="CLU_046025_5_0_1"/>
<evidence type="ECO:0000313" key="4">
    <source>
        <dbReference type="Proteomes" id="UP000001194"/>
    </source>
</evidence>
<dbReference type="OrthoDB" id="3012488at2759"/>
<evidence type="ECO:0000313" key="3">
    <source>
        <dbReference type="EMBL" id="EDR08733.1"/>
    </source>
</evidence>
<dbReference type="PANTHER" id="PTHR40465:SF1">
    <property type="entry name" value="DUF6534 DOMAIN-CONTAINING PROTEIN"/>
    <property type="match status" value="1"/>
</dbReference>
<keyword evidence="1" id="KW-0472">Membrane</keyword>
<dbReference type="STRING" id="486041.B0DAD7"/>
<feature type="transmembrane region" description="Helical" evidence="1">
    <location>
        <begin position="192"/>
        <end position="214"/>
    </location>
</feature>
<feature type="transmembrane region" description="Helical" evidence="1">
    <location>
        <begin position="6"/>
        <end position="26"/>
    </location>
</feature>
<keyword evidence="1" id="KW-1133">Transmembrane helix</keyword>
<name>B0DAD7_LACBS</name>
<dbReference type="Pfam" id="PF20152">
    <property type="entry name" value="DUF6534"/>
    <property type="match status" value="1"/>
</dbReference>
<dbReference type="InParanoid" id="B0DAD7"/>
<dbReference type="RefSeq" id="XP_001880958.1">
    <property type="nucleotide sequence ID" value="XM_001880923.1"/>
</dbReference>
<feature type="transmembrane region" description="Helical" evidence="1">
    <location>
        <begin position="235"/>
        <end position="255"/>
    </location>
</feature>